<dbReference type="AlphaFoldDB" id="A0A8H6HEM7"/>
<gene>
    <name evidence="2" type="ORF">DFP72DRAFT_1077364</name>
</gene>
<feature type="region of interest" description="Disordered" evidence="1">
    <location>
        <begin position="1"/>
        <end position="36"/>
    </location>
</feature>
<evidence type="ECO:0000313" key="3">
    <source>
        <dbReference type="Proteomes" id="UP000521943"/>
    </source>
</evidence>
<dbReference type="Proteomes" id="UP000521943">
    <property type="component" value="Unassembled WGS sequence"/>
</dbReference>
<evidence type="ECO:0000313" key="2">
    <source>
        <dbReference type="EMBL" id="KAF6745588.1"/>
    </source>
</evidence>
<dbReference type="OrthoDB" id="3249298at2759"/>
<comment type="caution">
    <text evidence="2">The sequence shown here is derived from an EMBL/GenBank/DDBJ whole genome shotgun (WGS) entry which is preliminary data.</text>
</comment>
<dbReference type="EMBL" id="JACGCI010000104">
    <property type="protein sequence ID" value="KAF6745588.1"/>
    <property type="molecule type" value="Genomic_DNA"/>
</dbReference>
<keyword evidence="3" id="KW-1185">Reference proteome</keyword>
<name>A0A8H6HEM7_9AGAR</name>
<evidence type="ECO:0000256" key="1">
    <source>
        <dbReference type="SAM" id="MobiDB-lite"/>
    </source>
</evidence>
<accession>A0A8H6HEM7</accession>
<proteinExistence type="predicted"/>
<organism evidence="2 3">
    <name type="scientific">Ephemerocybe angulata</name>
    <dbReference type="NCBI Taxonomy" id="980116"/>
    <lineage>
        <taxon>Eukaryota</taxon>
        <taxon>Fungi</taxon>
        <taxon>Dikarya</taxon>
        <taxon>Basidiomycota</taxon>
        <taxon>Agaricomycotina</taxon>
        <taxon>Agaricomycetes</taxon>
        <taxon>Agaricomycetidae</taxon>
        <taxon>Agaricales</taxon>
        <taxon>Agaricineae</taxon>
        <taxon>Psathyrellaceae</taxon>
        <taxon>Ephemerocybe</taxon>
    </lineage>
</organism>
<reference evidence="2 3" key="1">
    <citation type="submission" date="2020-07" db="EMBL/GenBank/DDBJ databases">
        <title>Comparative genomics of pyrophilous fungi reveals a link between fire events and developmental genes.</title>
        <authorList>
            <consortium name="DOE Joint Genome Institute"/>
            <person name="Steindorff A.S."/>
            <person name="Carver A."/>
            <person name="Calhoun S."/>
            <person name="Stillman K."/>
            <person name="Liu H."/>
            <person name="Lipzen A."/>
            <person name="Pangilinan J."/>
            <person name="Labutti K."/>
            <person name="Bruns T.D."/>
            <person name="Grigoriev I.V."/>
        </authorList>
    </citation>
    <scope>NUCLEOTIDE SEQUENCE [LARGE SCALE GENOMIC DNA]</scope>
    <source>
        <strain evidence="2 3">CBS 144469</strain>
    </source>
</reference>
<protein>
    <submittedName>
        <fullName evidence="2">Uncharacterized protein</fullName>
    </submittedName>
</protein>
<sequence length="227" mass="25293">MPRAASSTADLGAETTDTASKRIRRGNRSPAAEARRKGKLRAKILAKLKDSELVTLESYPDEFLKIQTSGKAVRNRIKKHGLDKVDLDIAPDTGMYVVELDEELRKELLPEHPPQVVMRCSVESRLNIKDLTTRLLEVWDALIANGMVLPDESGSNRTAGPGGLHLGSWQVAAKEPMFTSDTKRHMDDPILWPLMTTLLNIIKEELAPVVAELTKSWCSNTWAKQSR</sequence>